<dbReference type="Gene3D" id="1.10.260.40">
    <property type="entry name" value="lambda repressor-like DNA-binding domains"/>
    <property type="match status" value="1"/>
</dbReference>
<dbReference type="Gene3D" id="3.40.50.2300">
    <property type="match status" value="2"/>
</dbReference>
<proteinExistence type="predicted"/>
<evidence type="ECO:0000259" key="4">
    <source>
        <dbReference type="PROSITE" id="PS50932"/>
    </source>
</evidence>
<reference evidence="5 6" key="1">
    <citation type="submission" date="2022-06" db="EMBL/GenBank/DDBJ databases">
        <title>Isolation of gut microbiota from human fecal samples.</title>
        <authorList>
            <person name="Pamer E.G."/>
            <person name="Barat B."/>
            <person name="Waligurski E."/>
            <person name="Medina S."/>
            <person name="Paddock L."/>
            <person name="Mostad J."/>
        </authorList>
    </citation>
    <scope>NUCLEOTIDE SEQUENCE [LARGE SCALE GENOMIC DNA]</scope>
    <source>
        <strain evidence="5 6">DFI.9.73</strain>
    </source>
</reference>
<dbReference type="RefSeq" id="WP_066865034.1">
    <property type="nucleotide sequence ID" value="NZ_CABKVV010000014.1"/>
</dbReference>
<organism evidence="5 6">
    <name type="scientific">Neglectibacter timonensis</name>
    <dbReference type="NCBI Taxonomy" id="1776382"/>
    <lineage>
        <taxon>Bacteria</taxon>
        <taxon>Bacillati</taxon>
        <taxon>Bacillota</taxon>
        <taxon>Clostridia</taxon>
        <taxon>Eubacteriales</taxon>
        <taxon>Oscillospiraceae</taxon>
        <taxon>Neglectibacter</taxon>
    </lineage>
</organism>
<keyword evidence="2" id="KW-0238">DNA-binding</keyword>
<evidence type="ECO:0000313" key="5">
    <source>
        <dbReference type="EMBL" id="MCQ4841006.1"/>
    </source>
</evidence>
<dbReference type="SMART" id="SM00354">
    <property type="entry name" value="HTH_LACI"/>
    <property type="match status" value="1"/>
</dbReference>
<evidence type="ECO:0000256" key="2">
    <source>
        <dbReference type="ARBA" id="ARBA00023125"/>
    </source>
</evidence>
<evidence type="ECO:0000256" key="1">
    <source>
        <dbReference type="ARBA" id="ARBA00023015"/>
    </source>
</evidence>
<comment type="caution">
    <text evidence="5">The sequence shown here is derived from an EMBL/GenBank/DDBJ whole genome shotgun (WGS) entry which is preliminary data.</text>
</comment>
<dbReference type="SUPFAM" id="SSF53822">
    <property type="entry name" value="Periplasmic binding protein-like I"/>
    <property type="match status" value="1"/>
</dbReference>
<dbReference type="InterPro" id="IPR010982">
    <property type="entry name" value="Lambda_DNA-bd_dom_sf"/>
</dbReference>
<dbReference type="InterPro" id="IPR000843">
    <property type="entry name" value="HTH_LacI"/>
</dbReference>
<dbReference type="Pfam" id="PF00356">
    <property type="entry name" value="LacI"/>
    <property type="match status" value="1"/>
</dbReference>
<evidence type="ECO:0000313" key="6">
    <source>
        <dbReference type="Proteomes" id="UP001524473"/>
    </source>
</evidence>
<accession>A0ABT1S244</accession>
<dbReference type="PROSITE" id="PS50932">
    <property type="entry name" value="HTH_LACI_2"/>
    <property type="match status" value="1"/>
</dbReference>
<dbReference type="PANTHER" id="PTHR30146:SF109">
    <property type="entry name" value="HTH-TYPE TRANSCRIPTIONAL REGULATOR GALS"/>
    <property type="match status" value="1"/>
</dbReference>
<evidence type="ECO:0000256" key="3">
    <source>
        <dbReference type="ARBA" id="ARBA00023163"/>
    </source>
</evidence>
<dbReference type="GeneID" id="90532790"/>
<protein>
    <submittedName>
        <fullName evidence="5">LacI family transcriptional regulator</fullName>
    </submittedName>
</protein>
<dbReference type="EMBL" id="JANFZH010000035">
    <property type="protein sequence ID" value="MCQ4841006.1"/>
    <property type="molecule type" value="Genomic_DNA"/>
</dbReference>
<dbReference type="SUPFAM" id="SSF47413">
    <property type="entry name" value="lambda repressor-like DNA-binding domains"/>
    <property type="match status" value="1"/>
</dbReference>
<sequence>MKAKDLARQLGVSPATISLVLNNKPGISDSLRRSLLKKIRELGCGDMIGAAQDSGNYASQRPHPVIAYLIYTSCDETDDRFAFYPAVLEGAEMEARENGFHLVVMHLSRQGNPQLQSLLEDVGDTAGVIIQAGHISAGILEDVRSLRLPAVFVDAYLPNRQINSVCVNNEQGVFTAVRYLKEKGHRDLGYVYSGQENDSQVDRRRCFHQALWEYGLEDRKEFYFSCADLHFGSSADELSLRFQKVKPFPTALLAENDHLAWQAIKALEQAGLRVPEDVSVIGFDNRSLCTMITPRLTSMKNSRRLMGRECISLLQNLCRLRRLGIYDACLNYQISTQLIERDSVRDLTKTT</sequence>
<dbReference type="CDD" id="cd01392">
    <property type="entry name" value="HTH_LacI"/>
    <property type="match status" value="1"/>
</dbReference>
<dbReference type="Proteomes" id="UP001524473">
    <property type="component" value="Unassembled WGS sequence"/>
</dbReference>
<keyword evidence="3" id="KW-0804">Transcription</keyword>
<gene>
    <name evidence="5" type="ORF">NE695_13910</name>
</gene>
<dbReference type="PANTHER" id="PTHR30146">
    <property type="entry name" value="LACI-RELATED TRANSCRIPTIONAL REPRESSOR"/>
    <property type="match status" value="1"/>
</dbReference>
<keyword evidence="6" id="KW-1185">Reference proteome</keyword>
<name>A0ABT1S244_9FIRM</name>
<keyword evidence="1" id="KW-0805">Transcription regulation</keyword>
<dbReference type="InterPro" id="IPR028082">
    <property type="entry name" value="Peripla_BP_I"/>
</dbReference>
<dbReference type="InterPro" id="IPR046335">
    <property type="entry name" value="LacI/GalR-like_sensor"/>
</dbReference>
<feature type="domain" description="HTH lacI-type" evidence="4">
    <location>
        <begin position="1"/>
        <end position="43"/>
    </location>
</feature>
<dbReference type="Pfam" id="PF13377">
    <property type="entry name" value="Peripla_BP_3"/>
    <property type="match status" value="1"/>
</dbReference>